<dbReference type="InterPro" id="IPR008920">
    <property type="entry name" value="TF_FadR/GntR_C"/>
</dbReference>
<dbReference type="RefSeq" id="WP_090879386.1">
    <property type="nucleotide sequence ID" value="NZ_FMXQ01000010.1"/>
</dbReference>
<organism evidence="5 6">
    <name type="scientific">Bauldia litoralis</name>
    <dbReference type="NCBI Taxonomy" id="665467"/>
    <lineage>
        <taxon>Bacteria</taxon>
        <taxon>Pseudomonadati</taxon>
        <taxon>Pseudomonadota</taxon>
        <taxon>Alphaproteobacteria</taxon>
        <taxon>Hyphomicrobiales</taxon>
        <taxon>Kaistiaceae</taxon>
        <taxon>Bauldia</taxon>
    </lineage>
</organism>
<protein>
    <submittedName>
        <fullName evidence="5">DNA-binding transcriptional regulator, GntR family</fullName>
    </submittedName>
</protein>
<dbReference type="SUPFAM" id="SSF46785">
    <property type="entry name" value="Winged helix' DNA-binding domain"/>
    <property type="match status" value="1"/>
</dbReference>
<sequence>MVSALGLRQRSVAFDGPRTRGDAVFEVLLDAIVKVDLKPGDALAKDAIARELGVSRTPVGDAINRLGALGLVSVVPQVGSFVSRISPQAVVESSFLRSAVESEIVHRLASTGKRTLVDKLRERLAEQAGFVAAADVDSFHASDDDFHRFMITEAGIPGIWDQIATARLNLVRIRRLGLPQPGRLADAHAEHTRVVDEIEARRPRGAARAITEHIRYAEVYLQQLERENPNFFV</sequence>
<dbReference type="InterPro" id="IPR000524">
    <property type="entry name" value="Tscrpt_reg_HTH_GntR"/>
</dbReference>
<feature type="domain" description="HTH gntR-type" evidence="4">
    <location>
        <begin position="18"/>
        <end position="85"/>
    </location>
</feature>
<dbReference type="PROSITE" id="PS50949">
    <property type="entry name" value="HTH_GNTR"/>
    <property type="match status" value="1"/>
</dbReference>
<name>A0A1G6E3S1_9HYPH</name>
<dbReference type="STRING" id="665467.SAMN02982931_04067"/>
<dbReference type="Gene3D" id="1.20.120.530">
    <property type="entry name" value="GntR ligand-binding domain-like"/>
    <property type="match status" value="1"/>
</dbReference>
<evidence type="ECO:0000256" key="1">
    <source>
        <dbReference type="ARBA" id="ARBA00023015"/>
    </source>
</evidence>
<dbReference type="InterPro" id="IPR036388">
    <property type="entry name" value="WH-like_DNA-bd_sf"/>
</dbReference>
<dbReference type="OrthoDB" id="9788098at2"/>
<evidence type="ECO:0000259" key="4">
    <source>
        <dbReference type="PROSITE" id="PS50949"/>
    </source>
</evidence>
<evidence type="ECO:0000256" key="3">
    <source>
        <dbReference type="ARBA" id="ARBA00023163"/>
    </source>
</evidence>
<accession>A0A1G6E3S1</accession>
<dbReference type="Proteomes" id="UP000199071">
    <property type="component" value="Unassembled WGS sequence"/>
</dbReference>
<evidence type="ECO:0000313" key="6">
    <source>
        <dbReference type="Proteomes" id="UP000199071"/>
    </source>
</evidence>
<dbReference type="SMART" id="SM00895">
    <property type="entry name" value="FCD"/>
    <property type="match status" value="1"/>
</dbReference>
<dbReference type="PANTHER" id="PTHR43537:SF45">
    <property type="entry name" value="GNTR FAMILY REGULATORY PROTEIN"/>
    <property type="match status" value="1"/>
</dbReference>
<dbReference type="PANTHER" id="PTHR43537">
    <property type="entry name" value="TRANSCRIPTIONAL REGULATOR, GNTR FAMILY"/>
    <property type="match status" value="1"/>
</dbReference>
<dbReference type="SMART" id="SM00345">
    <property type="entry name" value="HTH_GNTR"/>
    <property type="match status" value="1"/>
</dbReference>
<dbReference type="Gene3D" id="1.10.10.10">
    <property type="entry name" value="Winged helix-like DNA-binding domain superfamily/Winged helix DNA-binding domain"/>
    <property type="match status" value="1"/>
</dbReference>
<reference evidence="5 6" key="1">
    <citation type="submission" date="2016-10" db="EMBL/GenBank/DDBJ databases">
        <authorList>
            <person name="de Groot N.N."/>
        </authorList>
    </citation>
    <scope>NUCLEOTIDE SEQUENCE [LARGE SCALE GENOMIC DNA]</scope>
    <source>
        <strain evidence="5 6">ATCC 35022</strain>
    </source>
</reference>
<dbReference type="GO" id="GO:0003700">
    <property type="term" value="F:DNA-binding transcription factor activity"/>
    <property type="evidence" value="ECO:0007669"/>
    <property type="project" value="InterPro"/>
</dbReference>
<dbReference type="EMBL" id="FMXQ01000010">
    <property type="protein sequence ID" value="SDB52063.1"/>
    <property type="molecule type" value="Genomic_DNA"/>
</dbReference>
<dbReference type="SUPFAM" id="SSF48008">
    <property type="entry name" value="GntR ligand-binding domain-like"/>
    <property type="match status" value="1"/>
</dbReference>
<keyword evidence="6" id="KW-1185">Reference proteome</keyword>
<proteinExistence type="predicted"/>
<dbReference type="AlphaFoldDB" id="A0A1G6E3S1"/>
<evidence type="ECO:0000256" key="2">
    <source>
        <dbReference type="ARBA" id="ARBA00023125"/>
    </source>
</evidence>
<dbReference type="GO" id="GO:0003677">
    <property type="term" value="F:DNA binding"/>
    <property type="evidence" value="ECO:0007669"/>
    <property type="project" value="UniProtKB-KW"/>
</dbReference>
<keyword evidence="2 5" id="KW-0238">DNA-binding</keyword>
<keyword evidence="1" id="KW-0805">Transcription regulation</keyword>
<gene>
    <name evidence="5" type="ORF">SAMN02982931_04067</name>
</gene>
<dbReference type="Pfam" id="PF07729">
    <property type="entry name" value="FCD"/>
    <property type="match status" value="1"/>
</dbReference>
<dbReference type="InterPro" id="IPR036390">
    <property type="entry name" value="WH_DNA-bd_sf"/>
</dbReference>
<keyword evidence="3" id="KW-0804">Transcription</keyword>
<dbReference type="InterPro" id="IPR011711">
    <property type="entry name" value="GntR_C"/>
</dbReference>
<dbReference type="Pfam" id="PF00392">
    <property type="entry name" value="GntR"/>
    <property type="match status" value="1"/>
</dbReference>
<evidence type="ECO:0000313" key="5">
    <source>
        <dbReference type="EMBL" id="SDB52063.1"/>
    </source>
</evidence>